<accession>A0ABC8T052</accession>
<dbReference type="PANTHER" id="PTHR47076">
    <property type="entry name" value="NHL DOMAIN PROTEIN"/>
    <property type="match status" value="1"/>
</dbReference>
<name>A0ABC8T052_9AQUA</name>
<sequence>MLPENTSIQRGREIRVRVCTLQETPFFFSPANYKALRRNPIFIFFLISLCKPKRSCFSHPIMASEKNPDLSRKETDFNDEMQEIAFDKRGCCCFWIPSTTLWERISTAEKEETSWWAKSVNALKKVREWSELVAGPKWKTFIRQFNKNRAKQGKFQYDPLSYSLNFDEGPGQNGHLEDDRVFRDFSSRYASIPISAKSSMDLGKDGPSFT</sequence>
<dbReference type="Proteomes" id="UP001642360">
    <property type="component" value="Unassembled WGS sequence"/>
</dbReference>
<keyword evidence="2" id="KW-1185">Reference proteome</keyword>
<gene>
    <name evidence="1" type="ORF">ILEXP_LOCUS31783</name>
</gene>
<evidence type="ECO:0000313" key="1">
    <source>
        <dbReference type="EMBL" id="CAK9162817.1"/>
    </source>
</evidence>
<dbReference type="EMBL" id="CAUOFW020003947">
    <property type="protein sequence ID" value="CAK9162817.1"/>
    <property type="molecule type" value="Genomic_DNA"/>
</dbReference>
<dbReference type="AlphaFoldDB" id="A0ABC8T052"/>
<proteinExistence type="predicted"/>
<evidence type="ECO:0000313" key="2">
    <source>
        <dbReference type="Proteomes" id="UP001642360"/>
    </source>
</evidence>
<dbReference type="PANTHER" id="PTHR47076:SF12">
    <property type="entry name" value="NHL DOMAIN-CONTAINING PROTEIN"/>
    <property type="match status" value="1"/>
</dbReference>
<organism evidence="1 2">
    <name type="scientific">Ilex paraguariensis</name>
    <name type="common">yerba mate</name>
    <dbReference type="NCBI Taxonomy" id="185542"/>
    <lineage>
        <taxon>Eukaryota</taxon>
        <taxon>Viridiplantae</taxon>
        <taxon>Streptophyta</taxon>
        <taxon>Embryophyta</taxon>
        <taxon>Tracheophyta</taxon>
        <taxon>Spermatophyta</taxon>
        <taxon>Magnoliopsida</taxon>
        <taxon>eudicotyledons</taxon>
        <taxon>Gunneridae</taxon>
        <taxon>Pentapetalae</taxon>
        <taxon>asterids</taxon>
        <taxon>campanulids</taxon>
        <taxon>Aquifoliales</taxon>
        <taxon>Aquifoliaceae</taxon>
        <taxon>Ilex</taxon>
    </lineage>
</organism>
<protein>
    <submittedName>
        <fullName evidence="1">Uncharacterized protein</fullName>
    </submittedName>
</protein>
<reference evidence="1 2" key="1">
    <citation type="submission" date="2024-02" db="EMBL/GenBank/DDBJ databases">
        <authorList>
            <person name="Vignale AGUSTIN F."/>
            <person name="Sosa J E."/>
            <person name="Modenutti C."/>
        </authorList>
    </citation>
    <scope>NUCLEOTIDE SEQUENCE [LARGE SCALE GENOMIC DNA]</scope>
</reference>
<comment type="caution">
    <text evidence="1">The sequence shown here is derived from an EMBL/GenBank/DDBJ whole genome shotgun (WGS) entry which is preliminary data.</text>
</comment>